<keyword evidence="2" id="KW-1185">Reference proteome</keyword>
<evidence type="ECO:0000313" key="1">
    <source>
        <dbReference type="EMBL" id="KAF6745356.1"/>
    </source>
</evidence>
<organism evidence="1 2">
    <name type="scientific">Ephemerocybe angulata</name>
    <dbReference type="NCBI Taxonomy" id="980116"/>
    <lineage>
        <taxon>Eukaryota</taxon>
        <taxon>Fungi</taxon>
        <taxon>Dikarya</taxon>
        <taxon>Basidiomycota</taxon>
        <taxon>Agaricomycotina</taxon>
        <taxon>Agaricomycetes</taxon>
        <taxon>Agaricomycetidae</taxon>
        <taxon>Agaricales</taxon>
        <taxon>Agaricineae</taxon>
        <taxon>Psathyrellaceae</taxon>
        <taxon>Ephemerocybe</taxon>
    </lineage>
</organism>
<gene>
    <name evidence="1" type="ORF">DFP72DRAFT_50121</name>
</gene>
<comment type="caution">
    <text evidence="1">The sequence shown here is derived from an EMBL/GenBank/DDBJ whole genome shotgun (WGS) entry which is preliminary data.</text>
</comment>
<protein>
    <submittedName>
        <fullName evidence="1">Uncharacterized protein</fullName>
    </submittedName>
</protein>
<sequence length="300" mass="33811">MFAPAHLPDLHTLSLEDHANSIEDALQLIRTTSRPHIHVALASSYPQVNEGVETVENFARSLEEVKAFAVRNTSGFVASETTIQRLQIQARGDVPIFNLWIGEGSHYAGSREPDISLRVPCFFNFTDCIPVIQEQFGPAEKIALHLVQPELLTGTTSKTEQTRRVLSRLPQLKTITFEGVRLTFDSLHATLRRRPRPDPNPNTLHDLDRMEFPGLSTVNFVGVKIRDRGDRSSVANLNHVLKTRALKGHPIPKIHFKEIHGLSAADFEEIRKGLSDVDLTWDRLEEPERVVPRIGHRDIV</sequence>
<dbReference type="AlphaFoldDB" id="A0A8H6LY29"/>
<accession>A0A8H6LY29</accession>
<evidence type="ECO:0000313" key="2">
    <source>
        <dbReference type="Proteomes" id="UP000521943"/>
    </source>
</evidence>
<name>A0A8H6LY29_9AGAR</name>
<dbReference type="EMBL" id="JACGCI010000106">
    <property type="protein sequence ID" value="KAF6745356.1"/>
    <property type="molecule type" value="Genomic_DNA"/>
</dbReference>
<proteinExistence type="predicted"/>
<dbReference type="Proteomes" id="UP000521943">
    <property type="component" value="Unassembled WGS sequence"/>
</dbReference>
<reference evidence="1 2" key="1">
    <citation type="submission" date="2020-07" db="EMBL/GenBank/DDBJ databases">
        <title>Comparative genomics of pyrophilous fungi reveals a link between fire events and developmental genes.</title>
        <authorList>
            <consortium name="DOE Joint Genome Institute"/>
            <person name="Steindorff A.S."/>
            <person name="Carver A."/>
            <person name="Calhoun S."/>
            <person name="Stillman K."/>
            <person name="Liu H."/>
            <person name="Lipzen A."/>
            <person name="Pangilinan J."/>
            <person name="Labutti K."/>
            <person name="Bruns T.D."/>
            <person name="Grigoriev I.V."/>
        </authorList>
    </citation>
    <scope>NUCLEOTIDE SEQUENCE [LARGE SCALE GENOMIC DNA]</scope>
    <source>
        <strain evidence="1 2">CBS 144469</strain>
    </source>
</reference>